<keyword evidence="2 3" id="KW-0067">ATP-binding</keyword>
<dbReference type="Pfam" id="PF01580">
    <property type="entry name" value="FtsK_SpoIIIE"/>
    <property type="match status" value="1"/>
</dbReference>
<feature type="domain" description="FtsK" evidence="4">
    <location>
        <begin position="385"/>
        <end position="581"/>
    </location>
</feature>
<dbReference type="PANTHER" id="PTHR22683:SF41">
    <property type="entry name" value="DNA TRANSLOCASE FTSK"/>
    <property type="match status" value="1"/>
</dbReference>
<evidence type="ECO:0000256" key="3">
    <source>
        <dbReference type="PROSITE-ProRule" id="PRU00289"/>
    </source>
</evidence>
<keyword evidence="6" id="KW-1185">Reference proteome</keyword>
<evidence type="ECO:0000313" key="6">
    <source>
        <dbReference type="Proteomes" id="UP001193081"/>
    </source>
</evidence>
<dbReference type="SUPFAM" id="SSF52540">
    <property type="entry name" value="P-loop containing nucleoside triphosphate hydrolases"/>
    <property type="match status" value="1"/>
</dbReference>
<keyword evidence="1 3" id="KW-0547">Nucleotide-binding</keyword>
<dbReference type="RefSeq" id="WP_135482185.1">
    <property type="nucleotide sequence ID" value="NZ_SIJK02000117.1"/>
</dbReference>
<dbReference type="InterPro" id="IPR050206">
    <property type="entry name" value="FtsK/SpoIIIE/SftA"/>
</dbReference>
<dbReference type="InterPro" id="IPR027417">
    <property type="entry name" value="P-loop_NTPase"/>
</dbReference>
<reference evidence="5 6" key="1">
    <citation type="submission" date="2021-03" db="EMBL/GenBank/DDBJ databases">
        <authorList>
            <person name="Grouzdev D.S."/>
        </authorList>
    </citation>
    <scope>NUCLEOTIDE SEQUENCE [LARGE SCALE GENOMIC DNA]</scope>
    <source>
        <strain evidence="5 6">M50-1</strain>
    </source>
</reference>
<protein>
    <recommendedName>
        <fullName evidence="4">FtsK domain-containing protein</fullName>
    </recommendedName>
</protein>
<evidence type="ECO:0000259" key="4">
    <source>
        <dbReference type="PROSITE" id="PS50901"/>
    </source>
</evidence>
<feature type="binding site" evidence="3">
    <location>
        <begin position="404"/>
        <end position="411"/>
    </location>
    <ligand>
        <name>ATP</name>
        <dbReference type="ChEBI" id="CHEBI:30616"/>
    </ligand>
</feature>
<comment type="caution">
    <text evidence="5">The sequence shown here is derived from an EMBL/GenBank/DDBJ whole genome shotgun (WGS) entry which is preliminary data.</text>
</comment>
<dbReference type="PANTHER" id="PTHR22683">
    <property type="entry name" value="SPORULATION PROTEIN RELATED"/>
    <property type="match status" value="1"/>
</dbReference>
<dbReference type="InterPro" id="IPR002543">
    <property type="entry name" value="FtsK_dom"/>
</dbReference>
<accession>A0ABS4DHP8</accession>
<dbReference type="Proteomes" id="UP001193081">
    <property type="component" value="Unassembled WGS sequence"/>
</dbReference>
<organism evidence="5 6">
    <name type="scientific">Candidatus Chloroploca mongolica</name>
    <dbReference type="NCBI Taxonomy" id="2528176"/>
    <lineage>
        <taxon>Bacteria</taxon>
        <taxon>Bacillati</taxon>
        <taxon>Chloroflexota</taxon>
        <taxon>Chloroflexia</taxon>
        <taxon>Chloroflexales</taxon>
        <taxon>Chloroflexineae</taxon>
        <taxon>Oscillochloridaceae</taxon>
        <taxon>Candidatus Chloroploca</taxon>
    </lineage>
</organism>
<evidence type="ECO:0000256" key="2">
    <source>
        <dbReference type="ARBA" id="ARBA00022840"/>
    </source>
</evidence>
<evidence type="ECO:0000313" key="5">
    <source>
        <dbReference type="EMBL" id="MBP1468938.1"/>
    </source>
</evidence>
<proteinExistence type="predicted"/>
<evidence type="ECO:0000256" key="1">
    <source>
        <dbReference type="ARBA" id="ARBA00022741"/>
    </source>
</evidence>
<dbReference type="EMBL" id="SIJK02000117">
    <property type="protein sequence ID" value="MBP1468938.1"/>
    <property type="molecule type" value="Genomic_DNA"/>
</dbReference>
<dbReference type="Gene3D" id="3.40.50.300">
    <property type="entry name" value="P-loop containing nucleotide triphosphate hydrolases"/>
    <property type="match status" value="3"/>
</dbReference>
<name>A0ABS4DHP8_9CHLR</name>
<sequence>MTRKTELAAQAQAHHAQIKAAADLAGVLYHALTRALDQAFQQMTRQIKQESALTMQRIEADLEDIRRSTNTTIQASLKSAGFAAADWSLSGWQTYTPPTAGGPPTMLRIGTLRLTPPATKLPSLPAFVPLVGSRHILISFEEAQSRLGAEILQTLAWRIAALSPPESYRFVLFDPLDQGTNLASLLKLPETLRGIKIYCRDDEVEQALQQVAADIEEIIQRRLLNTYRDIQAYNRANPDVAIPYRFLVMIGFPKGFSPKAAELLSTIARTGPRTGCYVLGGVLKGEQPPRGFDFRAFMNLASYLSLKNSRQIQWHDPDFPQATIQPDGAPPPGLIDRLAQVIQPLVVAASVTNIPFRRIAVRKSQWWHERSADGVALILGVDESGKDFRLVLGTNGAYHALIGGATGMGKTNLLHLLVLMLSTAYPPDELEFYLVDFKEGVEFQDYVTHALPHARAVVLEAEREFGLSVLQRLVLEMEQRSQAFKQAKVGSLQEYRQRTNQKMPRTILLMDEYVVLFSEDDRLSFQASEALAALVQRGRSFGIHVLLSAQRPASTFLSMSQIKSQMGLRMALKCRPEDSTLILGEGNERAARLVQAGEACVTADPDRIDATTLVRIARLDPDERALYLRGLQEFARLQQYRPRSPMIVFSRDAAARWTEAQQVTQRLAASHWRQPYPIQCWLGLPFRIAEDLVVRFERQQGANLLCLGLDDGLASRLLFSAVLGLSLAVKPQRCRFVLIGRIDPAQPVGQAFLTLQKTLAHPFDPVDRQAAVDMLASLISELETRQATLPSQAETTIFIIIAGLQRWQEARGANPYTPSVVGEQLMRLCQQGPEVGIHILLSCDRLSTLGAAVGGGGVHDLIAQFGHRVALQMSSDESINLLGSPYAAKLGSERAYYRNEQWPADVLDKFKPYAPLSPTELQTVIATLHDRWALT</sequence>
<gene>
    <name evidence="5" type="ORF">EYB53_024735</name>
</gene>
<dbReference type="PROSITE" id="PS50901">
    <property type="entry name" value="FTSK"/>
    <property type="match status" value="1"/>
</dbReference>